<dbReference type="FunFam" id="3.30.70.270:FF:000020">
    <property type="entry name" value="Transposon Tf2-6 polyprotein-like Protein"/>
    <property type="match status" value="1"/>
</dbReference>
<dbReference type="AlphaFoldDB" id="A0A023AYH6"/>
<evidence type="ECO:0000256" key="5">
    <source>
        <dbReference type="ARBA" id="ARBA00022801"/>
    </source>
</evidence>
<dbReference type="Gene3D" id="3.30.70.270">
    <property type="match status" value="2"/>
</dbReference>
<dbReference type="VEuPathDB" id="CryptoDB:GNI_162020"/>
<dbReference type="PANTHER" id="PTHR37984:SF5">
    <property type="entry name" value="PROTEIN NYNRIN-LIKE"/>
    <property type="match status" value="1"/>
</dbReference>
<dbReference type="eggNOG" id="KOG0017">
    <property type="taxonomic scope" value="Eukaryota"/>
</dbReference>
<evidence type="ECO:0000256" key="1">
    <source>
        <dbReference type="ARBA" id="ARBA00022679"/>
    </source>
</evidence>
<dbReference type="OrthoDB" id="2013610at2759"/>
<dbReference type="Proteomes" id="UP000019763">
    <property type="component" value="Unassembled WGS sequence"/>
</dbReference>
<dbReference type="CDD" id="cd09274">
    <property type="entry name" value="RNase_HI_RT_Ty3"/>
    <property type="match status" value="1"/>
</dbReference>
<accession>A0A023AYH6</accession>
<dbReference type="PROSITE" id="PS50878">
    <property type="entry name" value="RT_POL"/>
    <property type="match status" value="1"/>
</dbReference>
<dbReference type="InterPro" id="IPR043502">
    <property type="entry name" value="DNA/RNA_pol_sf"/>
</dbReference>
<feature type="domain" description="Reverse transcriptase" evidence="7">
    <location>
        <begin position="1"/>
        <end position="67"/>
    </location>
</feature>
<dbReference type="GO" id="GO:0003964">
    <property type="term" value="F:RNA-directed DNA polymerase activity"/>
    <property type="evidence" value="ECO:0007669"/>
    <property type="project" value="UniProtKB-KW"/>
</dbReference>
<evidence type="ECO:0000313" key="9">
    <source>
        <dbReference type="Proteomes" id="UP000019763"/>
    </source>
</evidence>
<dbReference type="InterPro" id="IPR000477">
    <property type="entry name" value="RT_dom"/>
</dbReference>
<dbReference type="SUPFAM" id="SSF56672">
    <property type="entry name" value="DNA/RNA polymerases"/>
    <property type="match status" value="1"/>
</dbReference>
<keyword evidence="6" id="KW-0695">RNA-directed DNA polymerase</keyword>
<dbReference type="RefSeq" id="XP_011133070.1">
    <property type="nucleotide sequence ID" value="XM_011134768.1"/>
</dbReference>
<dbReference type="EMBL" id="AFNH02001208">
    <property type="protein sequence ID" value="EZG43699.1"/>
    <property type="molecule type" value="Genomic_DNA"/>
</dbReference>
<dbReference type="Pfam" id="PF17917">
    <property type="entry name" value="RT_RNaseH"/>
    <property type="match status" value="1"/>
</dbReference>
<keyword evidence="9" id="KW-1185">Reference proteome</keyword>
<protein>
    <submittedName>
        <fullName evidence="8">Gag-pol polyprotein</fullName>
    </submittedName>
</protein>
<dbReference type="GeneID" id="22915611"/>
<organism evidence="8 9">
    <name type="scientific">Gregarina niphandrodes</name>
    <name type="common">Septate eugregarine</name>
    <dbReference type="NCBI Taxonomy" id="110365"/>
    <lineage>
        <taxon>Eukaryota</taxon>
        <taxon>Sar</taxon>
        <taxon>Alveolata</taxon>
        <taxon>Apicomplexa</taxon>
        <taxon>Conoidasida</taxon>
        <taxon>Gregarinasina</taxon>
        <taxon>Eugregarinorida</taxon>
        <taxon>Gregarinidae</taxon>
        <taxon>Gregarina</taxon>
    </lineage>
</organism>
<dbReference type="GO" id="GO:0004519">
    <property type="term" value="F:endonuclease activity"/>
    <property type="evidence" value="ECO:0007669"/>
    <property type="project" value="UniProtKB-KW"/>
</dbReference>
<evidence type="ECO:0000256" key="6">
    <source>
        <dbReference type="ARBA" id="ARBA00022918"/>
    </source>
</evidence>
<keyword evidence="1" id="KW-0808">Transferase</keyword>
<evidence type="ECO:0000256" key="4">
    <source>
        <dbReference type="ARBA" id="ARBA00022759"/>
    </source>
</evidence>
<evidence type="ECO:0000313" key="8">
    <source>
        <dbReference type="EMBL" id="EZG43699.1"/>
    </source>
</evidence>
<dbReference type="InterPro" id="IPR043128">
    <property type="entry name" value="Rev_trsase/Diguanyl_cyclase"/>
</dbReference>
<keyword evidence="4" id="KW-0255">Endonuclease</keyword>
<evidence type="ECO:0000256" key="3">
    <source>
        <dbReference type="ARBA" id="ARBA00022722"/>
    </source>
</evidence>
<reference evidence="8" key="1">
    <citation type="submission" date="2013-12" db="EMBL/GenBank/DDBJ databases">
        <authorList>
            <person name="Omoto C.K."/>
            <person name="Sibley D."/>
            <person name="Venepally P."/>
            <person name="Hadjithomas M."/>
            <person name="Karamycheva S."/>
            <person name="Brunk B."/>
            <person name="Roos D."/>
            <person name="Caler E."/>
            <person name="Lorenzi H."/>
        </authorList>
    </citation>
    <scope>NUCLEOTIDE SEQUENCE</scope>
</reference>
<comment type="caution">
    <text evidence="8">The sequence shown here is derived from an EMBL/GenBank/DDBJ whole genome shotgun (WGS) entry which is preliminary data.</text>
</comment>
<evidence type="ECO:0000256" key="2">
    <source>
        <dbReference type="ARBA" id="ARBA00022695"/>
    </source>
</evidence>
<name>A0A023AYH6_GRENI</name>
<dbReference type="FunFam" id="3.10.20.370:FF:000001">
    <property type="entry name" value="Retrovirus-related Pol polyprotein from transposon 17.6-like protein"/>
    <property type="match status" value="1"/>
</dbReference>
<sequence>MDMVFEEVLDDRTLCYIDDIIIATDTVPEMMQRLEKVLRLCRERGFHLRLDKSEWLKPEERKIGNVLNAPAPTSRKELQSFLGAVGYLRPFIPRFAEYTAPLFELLKKGRLFVWSDARGEAFMRLKQAVAGASFLHRPVPGAPLVIETDASEVGIGAVLKQAQEGREVPLQFASKKFTDAERKWDTRERELFAVKWAVEKWCDYVALHHFTVRTDYANLRYLVGVDKGKVFRWALALSRFNFTLEFLSGEKNNMADWLSRYAAEDEECDAEIEAMALGGRVIGHSTGSWSRKECLG</sequence>
<dbReference type="PANTHER" id="PTHR37984">
    <property type="entry name" value="PROTEIN CBG26694"/>
    <property type="match status" value="1"/>
</dbReference>
<proteinExistence type="predicted"/>
<dbReference type="InterPro" id="IPR050951">
    <property type="entry name" value="Retrovirus_Pol_polyprotein"/>
</dbReference>
<dbReference type="Gene3D" id="3.10.20.370">
    <property type="match status" value="1"/>
</dbReference>
<dbReference type="InterPro" id="IPR041373">
    <property type="entry name" value="RT_RNaseH"/>
</dbReference>
<keyword evidence="3" id="KW-0540">Nuclease</keyword>
<evidence type="ECO:0000259" key="7">
    <source>
        <dbReference type="PROSITE" id="PS50878"/>
    </source>
</evidence>
<dbReference type="GO" id="GO:0016787">
    <property type="term" value="F:hydrolase activity"/>
    <property type="evidence" value="ECO:0007669"/>
    <property type="project" value="UniProtKB-KW"/>
</dbReference>
<keyword evidence="2" id="KW-0548">Nucleotidyltransferase</keyword>
<keyword evidence="5" id="KW-0378">Hydrolase</keyword>
<gene>
    <name evidence="8" type="ORF">GNI_162020</name>
</gene>